<feature type="region of interest" description="Disordered" evidence="3">
    <location>
        <begin position="205"/>
        <end position="257"/>
    </location>
</feature>
<sequence length="257" mass="28532">MALSQSTSLPTLQSPFHKLQFVGVSRNPKELTIPTAKTPRYPLVSLSHTARSNPRTISCVTGAFPEDGARESSSSPSTSISSIFVKGLADSVSEGRLKKVFSEFGDVTHVKIIANERTRQSLGYGYVWFTKRDDAQLAVEAMNGKFFDGRFILVKFGQPGLSRRRSMVLFIVIIINQYKHSCFVSAKETRVEALVQQQRRMVRNPAGAAQYPKRTPQPCKSNRGDEEAEGTSGLKQNPQYIPQKVAAAQDTAVSRWY</sequence>
<dbReference type="InterPro" id="IPR035979">
    <property type="entry name" value="RBD_domain_sf"/>
</dbReference>
<accession>A0A8X8BCN4</accession>
<dbReference type="EMBL" id="JAAMPC010000001">
    <property type="protein sequence ID" value="KAG2333699.1"/>
    <property type="molecule type" value="Genomic_DNA"/>
</dbReference>
<dbReference type="InterPro" id="IPR000504">
    <property type="entry name" value="RRM_dom"/>
</dbReference>
<organism evidence="5 6">
    <name type="scientific">Brassica carinata</name>
    <name type="common">Ethiopian mustard</name>
    <name type="synonym">Abyssinian cabbage</name>
    <dbReference type="NCBI Taxonomy" id="52824"/>
    <lineage>
        <taxon>Eukaryota</taxon>
        <taxon>Viridiplantae</taxon>
        <taxon>Streptophyta</taxon>
        <taxon>Embryophyta</taxon>
        <taxon>Tracheophyta</taxon>
        <taxon>Spermatophyta</taxon>
        <taxon>Magnoliopsida</taxon>
        <taxon>eudicotyledons</taxon>
        <taxon>Gunneridae</taxon>
        <taxon>Pentapetalae</taxon>
        <taxon>rosids</taxon>
        <taxon>malvids</taxon>
        <taxon>Brassicales</taxon>
        <taxon>Brassicaceae</taxon>
        <taxon>Brassiceae</taxon>
        <taxon>Brassica</taxon>
    </lineage>
</organism>
<protein>
    <recommendedName>
        <fullName evidence="4">RRM domain-containing protein</fullName>
    </recommendedName>
</protein>
<reference evidence="5 6" key="1">
    <citation type="submission" date="2020-02" db="EMBL/GenBank/DDBJ databases">
        <authorList>
            <person name="Ma Q."/>
            <person name="Huang Y."/>
            <person name="Song X."/>
            <person name="Pei D."/>
        </authorList>
    </citation>
    <scope>NUCLEOTIDE SEQUENCE [LARGE SCALE GENOMIC DNA]</scope>
    <source>
        <strain evidence="5">Sxm20200214</strain>
        <tissue evidence="5">Leaf</tissue>
    </source>
</reference>
<evidence type="ECO:0000256" key="2">
    <source>
        <dbReference type="PROSITE-ProRule" id="PRU00176"/>
    </source>
</evidence>
<dbReference type="InterPro" id="IPR012677">
    <property type="entry name" value="Nucleotide-bd_a/b_plait_sf"/>
</dbReference>
<evidence type="ECO:0000313" key="5">
    <source>
        <dbReference type="EMBL" id="KAG2333699.1"/>
    </source>
</evidence>
<evidence type="ECO:0000313" key="6">
    <source>
        <dbReference type="Proteomes" id="UP000886595"/>
    </source>
</evidence>
<proteinExistence type="predicted"/>
<dbReference type="GO" id="GO:0003723">
    <property type="term" value="F:RNA binding"/>
    <property type="evidence" value="ECO:0007669"/>
    <property type="project" value="UniProtKB-UniRule"/>
</dbReference>
<dbReference type="SUPFAM" id="SSF54928">
    <property type="entry name" value="RNA-binding domain, RBD"/>
    <property type="match status" value="1"/>
</dbReference>
<dbReference type="AlphaFoldDB" id="A0A8X8BCN4"/>
<dbReference type="OrthoDB" id="272703at2759"/>
<dbReference type="Gene3D" id="3.30.70.330">
    <property type="match status" value="1"/>
</dbReference>
<evidence type="ECO:0000256" key="3">
    <source>
        <dbReference type="SAM" id="MobiDB-lite"/>
    </source>
</evidence>
<dbReference type="PROSITE" id="PS50102">
    <property type="entry name" value="RRM"/>
    <property type="match status" value="1"/>
</dbReference>
<dbReference type="SMART" id="SM00360">
    <property type="entry name" value="RRM"/>
    <property type="match status" value="1"/>
</dbReference>
<keyword evidence="6" id="KW-1185">Reference proteome</keyword>
<dbReference type="Pfam" id="PF00076">
    <property type="entry name" value="RRM_1"/>
    <property type="match status" value="1"/>
</dbReference>
<keyword evidence="1 2" id="KW-0694">RNA-binding</keyword>
<name>A0A8X8BCN4_BRACI</name>
<dbReference type="CDD" id="cd00590">
    <property type="entry name" value="RRM_SF"/>
    <property type="match status" value="1"/>
</dbReference>
<feature type="domain" description="RRM" evidence="4">
    <location>
        <begin position="81"/>
        <end position="159"/>
    </location>
</feature>
<dbReference type="InterPro" id="IPR052462">
    <property type="entry name" value="SLIRP/GR-RBP-like"/>
</dbReference>
<gene>
    <name evidence="5" type="ORF">Bca52824_004879</name>
</gene>
<comment type="caution">
    <text evidence="5">The sequence shown here is derived from an EMBL/GenBank/DDBJ whole genome shotgun (WGS) entry which is preliminary data.</text>
</comment>
<evidence type="ECO:0000259" key="4">
    <source>
        <dbReference type="PROSITE" id="PS50102"/>
    </source>
</evidence>
<evidence type="ECO:0000256" key="1">
    <source>
        <dbReference type="ARBA" id="ARBA00022884"/>
    </source>
</evidence>
<dbReference type="PANTHER" id="PTHR48027">
    <property type="entry name" value="HETEROGENEOUS NUCLEAR RIBONUCLEOPROTEIN 87F-RELATED"/>
    <property type="match status" value="1"/>
</dbReference>
<dbReference type="Proteomes" id="UP000886595">
    <property type="component" value="Unassembled WGS sequence"/>
</dbReference>